<comment type="similarity">
    <text evidence="2 7">Belongs to the derlin family.</text>
</comment>
<accession>A0A8J2T807</accession>
<dbReference type="GO" id="GO:0005789">
    <property type="term" value="C:endoplasmic reticulum membrane"/>
    <property type="evidence" value="ECO:0007669"/>
    <property type="project" value="UniProtKB-SubCell"/>
</dbReference>
<keyword evidence="6 7" id="KW-0472">Membrane</keyword>
<dbReference type="SUPFAM" id="SSF144091">
    <property type="entry name" value="Rhomboid-like"/>
    <property type="match status" value="1"/>
</dbReference>
<dbReference type="EMBL" id="HG316458">
    <property type="protein sequence ID" value="CDF89892.1"/>
    <property type="molecule type" value="Genomic_DNA"/>
</dbReference>
<evidence type="ECO:0000256" key="4">
    <source>
        <dbReference type="ARBA" id="ARBA00022824"/>
    </source>
</evidence>
<feature type="region of interest" description="Disordered" evidence="8">
    <location>
        <begin position="232"/>
        <end position="310"/>
    </location>
</feature>
<keyword evidence="4 7" id="KW-0256">Endoplasmic reticulum</keyword>
<dbReference type="Pfam" id="PF04511">
    <property type="entry name" value="DER1"/>
    <property type="match status" value="1"/>
</dbReference>
<protein>
    <recommendedName>
        <fullName evidence="7">Derlin</fullName>
    </recommendedName>
</protein>
<feature type="transmembrane region" description="Helical" evidence="7">
    <location>
        <begin position="123"/>
        <end position="139"/>
    </location>
</feature>
<keyword evidence="3 7" id="KW-0812">Transmembrane</keyword>
<dbReference type="Proteomes" id="UP000019375">
    <property type="component" value="Unassembled WGS sequence"/>
</dbReference>
<evidence type="ECO:0000313" key="10">
    <source>
        <dbReference type="Proteomes" id="UP000019375"/>
    </source>
</evidence>
<feature type="transmembrane region" description="Helical" evidence="7">
    <location>
        <begin position="175"/>
        <end position="191"/>
    </location>
</feature>
<reference evidence="10" key="1">
    <citation type="journal article" date="2013" name="Genome Announc.">
        <title>Genome sequence of the food spoilage yeast Zygosaccharomyces bailii CLIB 213(T).</title>
        <authorList>
            <person name="Galeote V."/>
            <person name="Bigey F."/>
            <person name="Devillers H."/>
            <person name="Neuveglise C."/>
            <person name="Dequin S."/>
        </authorList>
    </citation>
    <scope>NUCLEOTIDE SEQUENCE [LARGE SCALE GENOMIC DNA]</scope>
    <source>
        <strain evidence="10">CLIB 213 / ATCC 58445 / CBS 680 / CCRC 21525 / NBRC 1098 / NCYC 1416 / NRRL Y-2227</strain>
    </source>
</reference>
<feature type="compositionally biased region" description="Polar residues" evidence="8">
    <location>
        <begin position="280"/>
        <end position="299"/>
    </location>
</feature>
<comment type="function">
    <text evidence="7">May be involved in the degradation of misfolded endoplasmic reticulum (ER) luminal proteins.</text>
</comment>
<evidence type="ECO:0000256" key="1">
    <source>
        <dbReference type="ARBA" id="ARBA00004477"/>
    </source>
</evidence>
<proteinExistence type="inferred from homology"/>
<evidence type="ECO:0000256" key="5">
    <source>
        <dbReference type="ARBA" id="ARBA00022989"/>
    </source>
</evidence>
<keyword evidence="10" id="KW-1185">Reference proteome</keyword>
<organism evidence="9 10">
    <name type="scientific">Zygosaccharomyces bailii (strain CLIB 213 / ATCC 58445 / CBS 680 / BCRC 21525 / NBRC 1098 / NCYC 1416 / NRRL Y-2227)</name>
    <dbReference type="NCBI Taxonomy" id="1333698"/>
    <lineage>
        <taxon>Eukaryota</taxon>
        <taxon>Fungi</taxon>
        <taxon>Dikarya</taxon>
        <taxon>Ascomycota</taxon>
        <taxon>Saccharomycotina</taxon>
        <taxon>Saccharomycetes</taxon>
        <taxon>Saccharomycetales</taxon>
        <taxon>Saccharomycetaceae</taxon>
        <taxon>Zygosaccharomyces</taxon>
    </lineage>
</organism>
<evidence type="ECO:0000256" key="7">
    <source>
        <dbReference type="RuleBase" id="RU363059"/>
    </source>
</evidence>
<feature type="transmembrane region" description="Helical" evidence="7">
    <location>
        <begin position="98"/>
        <end position="117"/>
    </location>
</feature>
<evidence type="ECO:0000256" key="8">
    <source>
        <dbReference type="SAM" id="MobiDB-lite"/>
    </source>
</evidence>
<feature type="transmembrane region" description="Helical" evidence="7">
    <location>
        <begin position="146"/>
        <end position="169"/>
    </location>
</feature>
<dbReference type="Gene3D" id="1.20.1540.10">
    <property type="entry name" value="Rhomboid-like"/>
    <property type="match status" value="1"/>
</dbReference>
<evidence type="ECO:0000256" key="6">
    <source>
        <dbReference type="ARBA" id="ARBA00023136"/>
    </source>
</evidence>
<dbReference type="AlphaFoldDB" id="A0A8J2T807"/>
<comment type="subcellular location">
    <subcellularLocation>
        <location evidence="1 7">Endoplasmic reticulum membrane</location>
        <topology evidence="1 7">Multi-pass membrane protein</topology>
    </subcellularLocation>
</comment>
<dbReference type="InterPro" id="IPR007599">
    <property type="entry name" value="DER1"/>
</dbReference>
<dbReference type="InterPro" id="IPR035952">
    <property type="entry name" value="Rhomboid-like_sf"/>
</dbReference>
<evidence type="ECO:0000313" key="9">
    <source>
        <dbReference type="EMBL" id="CDF89892.1"/>
    </source>
</evidence>
<gene>
    <name evidence="9" type="ORF">BN860_04170g</name>
</gene>
<evidence type="ECO:0000256" key="3">
    <source>
        <dbReference type="ARBA" id="ARBA00022692"/>
    </source>
</evidence>
<keyword evidence="5 7" id="KW-1133">Transmembrane helix</keyword>
<evidence type="ECO:0000256" key="2">
    <source>
        <dbReference type="ARBA" id="ARBA00008917"/>
    </source>
</evidence>
<dbReference type="GO" id="GO:0006950">
    <property type="term" value="P:response to stress"/>
    <property type="evidence" value="ECO:0007669"/>
    <property type="project" value="UniProtKB-ARBA"/>
</dbReference>
<dbReference type="PANTHER" id="PTHR11009">
    <property type="entry name" value="DER1-LIKE PROTEIN, DERLIN"/>
    <property type="match status" value="1"/>
</dbReference>
<dbReference type="OrthoDB" id="19102at2759"/>
<sequence length="310" mass="34855">MNSTHNNTGPLQVWKDIPVVTRCLISSIVIITTLNRLELLSTGRLVYQFNEVASHFQLWRIFTSCIILPMQAMPAMLEMYNFYSRSSQLESRRDPHDYAFYLCFCIITICATVTVLFGRAHTLILTGAFASCLTYTWSVDNANVKVMFYGLFPIWGKYFPLIQLFIAFVFGEDNFAVHLVGFLTAYLYLCLDTRTCGPIVGWLFFGENPQYGISPNGYFGAPHWIKRARRDFTSSSKGRGQKLGYRTEIKEPAQDTPSHASVNARAAARRAAVLRENVEDTVSGSRTSSTTAKQRSSSGFFPGHGQRLGA</sequence>
<name>A0A8J2T807_ZYGB2</name>